<reference evidence="1" key="2">
    <citation type="submission" date="2025-09" db="UniProtKB">
        <authorList>
            <consortium name="Ensembl"/>
        </authorList>
    </citation>
    <scope>IDENTIFICATION</scope>
</reference>
<dbReference type="InterPro" id="IPR028195">
    <property type="entry name" value="SPMIP6"/>
</dbReference>
<dbReference type="Ensembl" id="ENSBOBT00000008937.1">
    <property type="protein sequence ID" value="ENSBOBP00000008714.1"/>
    <property type="gene ID" value="ENSBOBG00000005644.1"/>
</dbReference>
<name>A0A8C0ERT5_BUBBB</name>
<organism evidence="1 2">
    <name type="scientific">Bubo bubo</name>
    <name type="common">Eurasian eagle-owl</name>
    <name type="synonym">Strix bubo</name>
    <dbReference type="NCBI Taxonomy" id="30461"/>
    <lineage>
        <taxon>Eukaryota</taxon>
        <taxon>Metazoa</taxon>
        <taxon>Chordata</taxon>
        <taxon>Craniata</taxon>
        <taxon>Vertebrata</taxon>
        <taxon>Euteleostomi</taxon>
        <taxon>Archelosauria</taxon>
        <taxon>Archosauria</taxon>
        <taxon>Dinosauria</taxon>
        <taxon>Saurischia</taxon>
        <taxon>Theropoda</taxon>
        <taxon>Coelurosauria</taxon>
        <taxon>Aves</taxon>
        <taxon>Neognathae</taxon>
        <taxon>Neoaves</taxon>
        <taxon>Telluraves</taxon>
        <taxon>Strigiformes</taxon>
        <taxon>Strigidae</taxon>
        <taxon>Bubo</taxon>
    </lineage>
</organism>
<proteinExistence type="predicted"/>
<dbReference type="PANTHER" id="PTHR35664">
    <property type="entry name" value="SPERMATID-SPECIFIC MANCHETTE-RELATED PROTEIN 1"/>
    <property type="match status" value="1"/>
</dbReference>
<evidence type="ECO:0000313" key="1">
    <source>
        <dbReference type="Ensembl" id="ENSBOBP00000008714.1"/>
    </source>
</evidence>
<keyword evidence="2" id="KW-1185">Reference proteome</keyword>
<dbReference type="PANTHER" id="PTHR35664:SF1">
    <property type="entry name" value="SPERMATID-SPECIFIC MANCHETTE-RELATED PROTEIN 1"/>
    <property type="match status" value="1"/>
</dbReference>
<dbReference type="GO" id="GO:0048471">
    <property type="term" value="C:perinuclear region of cytoplasm"/>
    <property type="evidence" value="ECO:0007669"/>
    <property type="project" value="TreeGrafter"/>
</dbReference>
<dbReference type="Proteomes" id="UP000694567">
    <property type="component" value="Unplaced"/>
</dbReference>
<dbReference type="GO" id="GO:0043014">
    <property type="term" value="F:alpha-tubulin binding"/>
    <property type="evidence" value="ECO:0007669"/>
    <property type="project" value="TreeGrafter"/>
</dbReference>
<sequence>MFLFSKKHKTPISTYTDSYRPPCSVKKTIQNQTSQQLCSENKFVTPGEQLGPSSCPPAPQDTPACYICVADKYKPVFVNKDKYLTWRTGPYNSTVWNRYPSCLPLPPKVESSPPGLPKLEPPQVLPAPQREVATDMLPRLPVYSVTGRGPYWGYYSPCSGCHHCLQGMDYYVDGASAIRGQLHTLEERALQPQGNIPCIYTPPLVILPVQEP</sequence>
<evidence type="ECO:0000313" key="2">
    <source>
        <dbReference type="Proteomes" id="UP000694567"/>
    </source>
</evidence>
<dbReference type="AlphaFoldDB" id="A0A8C0ERT5"/>
<protein>
    <submittedName>
        <fullName evidence="1">Chromosome 9 open reading frame 24</fullName>
    </submittedName>
</protein>
<dbReference type="GO" id="GO:0002177">
    <property type="term" value="C:manchette"/>
    <property type="evidence" value="ECO:0007669"/>
    <property type="project" value="TreeGrafter"/>
</dbReference>
<reference evidence="1" key="1">
    <citation type="submission" date="2025-08" db="UniProtKB">
        <authorList>
            <consortium name="Ensembl"/>
        </authorList>
    </citation>
    <scope>IDENTIFICATION</scope>
</reference>
<dbReference type="Pfam" id="PF15181">
    <property type="entry name" value="SMRP1"/>
    <property type="match status" value="2"/>
</dbReference>
<accession>A0A8C0ERT5</accession>